<evidence type="ECO:0000313" key="1">
    <source>
        <dbReference type="EMBL" id="CBX91101.1"/>
    </source>
</evidence>
<dbReference type="Proteomes" id="UP000002668">
    <property type="component" value="Genome"/>
</dbReference>
<dbReference type="HOGENOM" id="CLU_1678218_0_0_1"/>
<proteinExistence type="predicted"/>
<gene>
    <name evidence="1" type="ORF">LEMA_P061350.1</name>
</gene>
<protein>
    <submittedName>
        <fullName evidence="1">Predicted protein</fullName>
    </submittedName>
</protein>
<keyword evidence="2" id="KW-1185">Reference proteome</keyword>
<evidence type="ECO:0000313" key="2">
    <source>
        <dbReference type="Proteomes" id="UP000002668"/>
    </source>
</evidence>
<dbReference type="VEuPathDB" id="FungiDB:LEMA_P061350.1"/>
<reference evidence="2" key="1">
    <citation type="journal article" date="2011" name="Nat. Commun.">
        <title>Effector diversification within compartments of the Leptosphaeria maculans genome affected by Repeat-Induced Point mutations.</title>
        <authorList>
            <person name="Rouxel T."/>
            <person name="Grandaubert J."/>
            <person name="Hane J.K."/>
            <person name="Hoede C."/>
            <person name="van de Wouw A.P."/>
            <person name="Couloux A."/>
            <person name="Dominguez V."/>
            <person name="Anthouard V."/>
            <person name="Bally P."/>
            <person name="Bourras S."/>
            <person name="Cozijnsen A.J."/>
            <person name="Ciuffetti L.M."/>
            <person name="Degrave A."/>
            <person name="Dilmaghani A."/>
            <person name="Duret L."/>
            <person name="Fudal I."/>
            <person name="Goodwin S.B."/>
            <person name="Gout L."/>
            <person name="Glaser N."/>
            <person name="Linglin J."/>
            <person name="Kema G.H.J."/>
            <person name="Lapalu N."/>
            <person name="Lawrence C.B."/>
            <person name="May K."/>
            <person name="Meyer M."/>
            <person name="Ollivier B."/>
            <person name="Poulain J."/>
            <person name="Schoch C.L."/>
            <person name="Simon A."/>
            <person name="Spatafora J.W."/>
            <person name="Stachowiak A."/>
            <person name="Turgeon B.G."/>
            <person name="Tyler B.M."/>
            <person name="Vincent D."/>
            <person name="Weissenbach J."/>
            <person name="Amselem J."/>
            <person name="Quesneville H."/>
            <person name="Oliver R.P."/>
            <person name="Wincker P."/>
            <person name="Balesdent M.-H."/>
            <person name="Howlett B.J."/>
        </authorList>
    </citation>
    <scope>NUCLEOTIDE SEQUENCE [LARGE SCALE GENOMIC DNA]</scope>
    <source>
        <strain evidence="2">JN3 / isolate v23.1.3 / race Av1-4-5-6-7-8</strain>
    </source>
</reference>
<accession>E4ZIT0</accession>
<name>E4ZIT0_LEPMJ</name>
<dbReference type="AlphaFoldDB" id="E4ZIT0"/>
<organism evidence="2">
    <name type="scientific">Leptosphaeria maculans (strain JN3 / isolate v23.1.3 / race Av1-4-5-6-7-8)</name>
    <name type="common">Blackleg fungus</name>
    <name type="synonym">Phoma lingam</name>
    <dbReference type="NCBI Taxonomy" id="985895"/>
    <lineage>
        <taxon>Eukaryota</taxon>
        <taxon>Fungi</taxon>
        <taxon>Dikarya</taxon>
        <taxon>Ascomycota</taxon>
        <taxon>Pezizomycotina</taxon>
        <taxon>Dothideomycetes</taxon>
        <taxon>Pleosporomycetidae</taxon>
        <taxon>Pleosporales</taxon>
        <taxon>Pleosporineae</taxon>
        <taxon>Leptosphaeriaceae</taxon>
        <taxon>Plenodomus</taxon>
        <taxon>Plenodomus lingam/Leptosphaeria maculans species complex</taxon>
    </lineage>
</organism>
<sequence length="157" mass="17294">MHLGSCCQRFGVFLGGGGLDFPCRRLDFATFILNPQNMRAERPHLLSQRDPVALSRRSVTSTPETVRNANPLSVLRLSFSYAGPECTWPTVAFRNGHTASPCTRYPDTARIPQPGRSYTYGKPRVYAQSSANGSTYPVRSVAGVANSNVWHVGRFTT</sequence>
<dbReference type="EMBL" id="FP929065">
    <property type="protein sequence ID" value="CBX91101.1"/>
    <property type="molecule type" value="Genomic_DNA"/>
</dbReference>
<dbReference type="InParanoid" id="E4ZIT0"/>